<accession>A0A165VMF4</accession>
<proteinExistence type="predicted"/>
<protein>
    <submittedName>
        <fullName evidence="1">Uncharacterized protein</fullName>
    </submittedName>
</protein>
<dbReference type="PATRIC" id="fig|989403.3.peg.4085"/>
<dbReference type="Proteomes" id="UP000076577">
    <property type="component" value="Unassembled WGS sequence"/>
</dbReference>
<comment type="caution">
    <text evidence="1">The sequence shown here is derived from an EMBL/GenBank/DDBJ whole genome shotgun (WGS) entry which is preliminary data.</text>
</comment>
<reference evidence="1 2" key="1">
    <citation type="journal article" date="2016" name="Front. Microbiol.">
        <title>Comparative Genomic Analysis Reveals a Diverse Repertoire of Genes Involved in Prokaryote-Eukaryote Interactions within the Pseudovibrio Genus.</title>
        <authorList>
            <person name="Romano S."/>
            <person name="Fernandez-Guerra A."/>
            <person name="Reen F.J."/>
            <person name="Glockner F.O."/>
            <person name="Crowley S.P."/>
            <person name="O'Sullivan O."/>
            <person name="Cotter P.D."/>
            <person name="Adams C."/>
            <person name="Dobson A.D."/>
            <person name="O'Gara F."/>
        </authorList>
    </citation>
    <scope>NUCLEOTIDE SEQUENCE [LARGE SCALE GENOMIC DNA]</scope>
    <source>
        <strain evidence="1 2">Ad2</strain>
    </source>
</reference>
<keyword evidence="2" id="KW-1185">Reference proteome</keyword>
<organism evidence="1 2">
    <name type="scientific">Pseudovibrio axinellae</name>
    <dbReference type="NCBI Taxonomy" id="989403"/>
    <lineage>
        <taxon>Bacteria</taxon>
        <taxon>Pseudomonadati</taxon>
        <taxon>Pseudomonadota</taxon>
        <taxon>Alphaproteobacteria</taxon>
        <taxon>Hyphomicrobiales</taxon>
        <taxon>Stappiaceae</taxon>
        <taxon>Pseudovibrio</taxon>
    </lineage>
</organism>
<evidence type="ECO:0000313" key="2">
    <source>
        <dbReference type="Proteomes" id="UP000076577"/>
    </source>
</evidence>
<dbReference type="EMBL" id="LMCB01000089">
    <property type="protein sequence ID" value="KZL14458.1"/>
    <property type="molecule type" value="Genomic_DNA"/>
</dbReference>
<dbReference type="AlphaFoldDB" id="A0A165VMF4"/>
<dbReference type="STRING" id="989403.SAMN05421798_1385"/>
<sequence length="36" mass="4190">MKLRLHNDIGYHLANKVAFARFPTIQVICNIRCYGL</sequence>
<gene>
    <name evidence="1" type="ORF">PsAD2_03753</name>
</gene>
<evidence type="ECO:0000313" key="1">
    <source>
        <dbReference type="EMBL" id="KZL14458.1"/>
    </source>
</evidence>
<name>A0A165VMF4_9HYPH</name>